<evidence type="ECO:0000256" key="11">
    <source>
        <dbReference type="RuleBase" id="RU003357"/>
    </source>
</evidence>
<evidence type="ECO:0000256" key="12">
    <source>
        <dbReference type="SAM" id="SignalP"/>
    </source>
</evidence>
<comment type="similarity">
    <text evidence="10 11">Belongs to the TonB-dependent receptor family.</text>
</comment>
<evidence type="ECO:0000256" key="6">
    <source>
        <dbReference type="ARBA" id="ARBA00023077"/>
    </source>
</evidence>
<accession>A0A1W2DFA2</accession>
<feature type="signal peptide" evidence="12">
    <location>
        <begin position="1"/>
        <end position="26"/>
    </location>
</feature>
<evidence type="ECO:0000256" key="7">
    <source>
        <dbReference type="ARBA" id="ARBA00023136"/>
    </source>
</evidence>
<evidence type="ECO:0000256" key="1">
    <source>
        <dbReference type="ARBA" id="ARBA00004571"/>
    </source>
</evidence>
<dbReference type="STRING" id="1121400.SAMN02746065_11721"/>
<dbReference type="Pfam" id="PF00593">
    <property type="entry name" value="TonB_dep_Rec_b-barrel"/>
    <property type="match status" value="1"/>
</dbReference>
<keyword evidence="2 10" id="KW-0813">Transport</keyword>
<dbReference type="EMBL" id="FWXY01000017">
    <property type="protein sequence ID" value="SMC95696.1"/>
    <property type="molecule type" value="Genomic_DNA"/>
</dbReference>
<reference evidence="15 16" key="1">
    <citation type="submission" date="2017-04" db="EMBL/GenBank/DDBJ databases">
        <authorList>
            <person name="Afonso C.L."/>
            <person name="Miller P.J."/>
            <person name="Scott M.A."/>
            <person name="Spackman E."/>
            <person name="Goraichik I."/>
            <person name="Dimitrov K.M."/>
            <person name="Suarez D.L."/>
            <person name="Swayne D.E."/>
        </authorList>
    </citation>
    <scope>NUCLEOTIDE SEQUENCE [LARGE SCALE GENOMIC DNA]</scope>
    <source>
        <strain evidence="15 16">DSM 3385</strain>
    </source>
</reference>
<dbReference type="GO" id="GO:0044718">
    <property type="term" value="P:siderophore transmembrane transport"/>
    <property type="evidence" value="ECO:0007669"/>
    <property type="project" value="TreeGrafter"/>
</dbReference>
<dbReference type="InterPro" id="IPR012910">
    <property type="entry name" value="Plug_dom"/>
</dbReference>
<sequence>MNNKTTRRLLSLMVVIFSLLNAPARADEKETVYDAGEIQVTARDSTETLLYLPEKNIIDVTTYESTSMVQNISDIVRDQVIVDFQGGSDLVPDDDTLFLRGFSSKRFVTALDGTTLRKTGGRKSSHIVDYALLPPFLMESIEILPGPHSCLYPGKSIGGVLNLVTKAPQRHESLKPTINLSTGFSSYGTQNHSLSVEGGYDSFTYDVGIQKYATDGYLRNNAADIDTVFSRLGYITPSNGYVTLSASYTDADREIPINNNPDDPDTDYDNDYPVVSTSPFNHWADPTWDKIATSYRMDANLPSQFGNWKASAFYSEENRNRQYYDWINSKDHSLGITDASWDTKWKQQGGKIQNEFALAKGHTTTLGMELEQCFDGYGTTALWSAAHDYEKRIDILSGFAQHQWQVIPSLTVTAGMRYETVDIRVGNYSSSSGAIFITDQPKWIDRSFDGWLPKSWINYELDRWAECLRDSSISLGVSRIWRAPDYHGDYNPQGRPAGAWLDPEHGIGCDLVFSRRVFNDITMKLNYAWYNIKDYIATNKTYSEYTPSKTNKVTPGLEYKDYKINLDRVVRHGIELQFSGHLTDTLSFMAGYAWQRFENKGGEPAGETELDNRAKNRINAGFTWNFLENTSLIVDYEFQDEQVIEQADEVAPDEWAFDSIAVDAYHRVDLAVSQVLFKKWGSMSDGTLKVYAGNVFNETYEDADGYPATDRTFGIGFSVNM</sequence>
<dbReference type="Gene3D" id="2.170.130.10">
    <property type="entry name" value="TonB-dependent receptor, plug domain"/>
    <property type="match status" value="1"/>
</dbReference>
<dbReference type="Proteomes" id="UP000192418">
    <property type="component" value="Unassembled WGS sequence"/>
</dbReference>
<dbReference type="AlphaFoldDB" id="A0A1W2DFA2"/>
<comment type="subcellular location">
    <subcellularLocation>
        <location evidence="1 10">Cell outer membrane</location>
        <topology evidence="1 10">Multi-pass membrane protein</topology>
    </subcellularLocation>
</comment>
<dbReference type="SUPFAM" id="SSF56935">
    <property type="entry name" value="Porins"/>
    <property type="match status" value="1"/>
</dbReference>
<dbReference type="OrthoDB" id="5409099at2"/>
<evidence type="ECO:0000256" key="5">
    <source>
        <dbReference type="ARBA" id="ARBA00022729"/>
    </source>
</evidence>
<feature type="chain" id="PRO_5013229903" evidence="12">
    <location>
        <begin position="27"/>
        <end position="721"/>
    </location>
</feature>
<dbReference type="InterPro" id="IPR039426">
    <property type="entry name" value="TonB-dep_rcpt-like"/>
</dbReference>
<keyword evidence="6 11" id="KW-0798">TonB box</keyword>
<evidence type="ECO:0000256" key="8">
    <source>
        <dbReference type="ARBA" id="ARBA00023170"/>
    </source>
</evidence>
<keyword evidence="16" id="KW-1185">Reference proteome</keyword>
<dbReference type="RefSeq" id="WP_084070204.1">
    <property type="nucleotide sequence ID" value="NZ_FWXY01000017.1"/>
</dbReference>
<dbReference type="InterPro" id="IPR036942">
    <property type="entry name" value="Beta-barrel_TonB_sf"/>
</dbReference>
<keyword evidence="4 10" id="KW-0812">Transmembrane</keyword>
<dbReference type="GO" id="GO:0015344">
    <property type="term" value="F:siderophore uptake transmembrane transporter activity"/>
    <property type="evidence" value="ECO:0007669"/>
    <property type="project" value="TreeGrafter"/>
</dbReference>
<dbReference type="InterPro" id="IPR037066">
    <property type="entry name" value="Plug_dom_sf"/>
</dbReference>
<evidence type="ECO:0000256" key="4">
    <source>
        <dbReference type="ARBA" id="ARBA00022692"/>
    </source>
</evidence>
<dbReference type="Pfam" id="PF07715">
    <property type="entry name" value="Plug"/>
    <property type="match status" value="1"/>
</dbReference>
<keyword evidence="3 10" id="KW-1134">Transmembrane beta strand</keyword>
<protein>
    <submittedName>
        <fullName evidence="15">Iron complex outermembrane recepter protein</fullName>
    </submittedName>
</protein>
<organism evidence="15 16">
    <name type="scientific">Desulfocicer vacuolatum DSM 3385</name>
    <dbReference type="NCBI Taxonomy" id="1121400"/>
    <lineage>
        <taxon>Bacteria</taxon>
        <taxon>Pseudomonadati</taxon>
        <taxon>Thermodesulfobacteriota</taxon>
        <taxon>Desulfobacteria</taxon>
        <taxon>Desulfobacterales</taxon>
        <taxon>Desulfobacteraceae</taxon>
        <taxon>Desulfocicer</taxon>
    </lineage>
</organism>
<evidence type="ECO:0000259" key="14">
    <source>
        <dbReference type="Pfam" id="PF07715"/>
    </source>
</evidence>
<evidence type="ECO:0000313" key="16">
    <source>
        <dbReference type="Proteomes" id="UP000192418"/>
    </source>
</evidence>
<dbReference type="CDD" id="cd01347">
    <property type="entry name" value="ligand_gated_channel"/>
    <property type="match status" value="1"/>
</dbReference>
<keyword evidence="7 10" id="KW-0472">Membrane</keyword>
<evidence type="ECO:0000256" key="10">
    <source>
        <dbReference type="PROSITE-ProRule" id="PRU01360"/>
    </source>
</evidence>
<proteinExistence type="inferred from homology"/>
<keyword evidence="9 10" id="KW-0998">Cell outer membrane</keyword>
<dbReference type="InterPro" id="IPR000531">
    <property type="entry name" value="Beta-barrel_TonB"/>
</dbReference>
<dbReference type="GO" id="GO:0009279">
    <property type="term" value="C:cell outer membrane"/>
    <property type="evidence" value="ECO:0007669"/>
    <property type="project" value="UniProtKB-SubCell"/>
</dbReference>
<gene>
    <name evidence="15" type="ORF">SAMN02746065_11721</name>
</gene>
<evidence type="ECO:0000256" key="3">
    <source>
        <dbReference type="ARBA" id="ARBA00022452"/>
    </source>
</evidence>
<dbReference type="Gene3D" id="2.40.170.20">
    <property type="entry name" value="TonB-dependent receptor, beta-barrel domain"/>
    <property type="match status" value="1"/>
</dbReference>
<keyword evidence="8" id="KW-0675">Receptor</keyword>
<keyword evidence="5 12" id="KW-0732">Signal</keyword>
<evidence type="ECO:0000259" key="13">
    <source>
        <dbReference type="Pfam" id="PF00593"/>
    </source>
</evidence>
<dbReference type="PANTHER" id="PTHR30069">
    <property type="entry name" value="TONB-DEPENDENT OUTER MEMBRANE RECEPTOR"/>
    <property type="match status" value="1"/>
</dbReference>
<feature type="domain" description="TonB-dependent receptor-like beta-barrel" evidence="13">
    <location>
        <begin position="258"/>
        <end position="695"/>
    </location>
</feature>
<evidence type="ECO:0000256" key="9">
    <source>
        <dbReference type="ARBA" id="ARBA00023237"/>
    </source>
</evidence>
<dbReference type="PANTHER" id="PTHR30069:SF29">
    <property type="entry name" value="HEMOGLOBIN AND HEMOGLOBIN-HAPTOGLOBIN-BINDING PROTEIN 1-RELATED"/>
    <property type="match status" value="1"/>
</dbReference>
<dbReference type="PROSITE" id="PS52016">
    <property type="entry name" value="TONB_DEPENDENT_REC_3"/>
    <property type="match status" value="1"/>
</dbReference>
<evidence type="ECO:0000256" key="2">
    <source>
        <dbReference type="ARBA" id="ARBA00022448"/>
    </source>
</evidence>
<evidence type="ECO:0000313" key="15">
    <source>
        <dbReference type="EMBL" id="SMC95696.1"/>
    </source>
</evidence>
<feature type="domain" description="TonB-dependent receptor plug" evidence="14">
    <location>
        <begin position="66"/>
        <end position="160"/>
    </location>
</feature>
<name>A0A1W2DFA2_9BACT</name>